<dbReference type="PANTHER" id="PTHR31234:SF69">
    <property type="entry name" value="EXPRESSED PROTEIN"/>
    <property type="match status" value="1"/>
</dbReference>
<reference evidence="8" key="2">
    <citation type="submission" date="2025-08" db="UniProtKB">
        <authorList>
            <consortium name="RefSeq"/>
        </authorList>
    </citation>
    <scope>IDENTIFICATION</scope>
    <source>
        <tissue evidence="8">Etiolated seedlings</tissue>
    </source>
</reference>
<dbReference type="GeneID" id="101505811"/>
<evidence type="ECO:0000256" key="2">
    <source>
        <dbReference type="ARBA" id="ARBA00022692"/>
    </source>
</evidence>
<evidence type="ECO:0000313" key="7">
    <source>
        <dbReference type="Proteomes" id="UP000087171"/>
    </source>
</evidence>
<dbReference type="RefSeq" id="XP_004486729.2">
    <property type="nucleotide sequence ID" value="XM_004486672.3"/>
</dbReference>
<comment type="subcellular location">
    <subcellularLocation>
        <location evidence="1">Membrane</location>
        <topology evidence="1">Single-pass membrane protein</topology>
    </subcellularLocation>
</comment>
<dbReference type="GO" id="GO:0016020">
    <property type="term" value="C:membrane"/>
    <property type="evidence" value="ECO:0007669"/>
    <property type="project" value="UniProtKB-SubCell"/>
</dbReference>
<dbReference type="GO" id="GO:0098542">
    <property type="term" value="P:defense response to other organism"/>
    <property type="evidence" value="ECO:0007669"/>
    <property type="project" value="InterPro"/>
</dbReference>
<dbReference type="Pfam" id="PF03168">
    <property type="entry name" value="LEA_2"/>
    <property type="match status" value="1"/>
</dbReference>
<protein>
    <submittedName>
        <fullName evidence="8">Uncharacterized protein LOC101505811 isoform X1</fullName>
    </submittedName>
</protein>
<evidence type="ECO:0000256" key="4">
    <source>
        <dbReference type="ARBA" id="ARBA00023136"/>
    </source>
</evidence>
<reference evidence="7" key="1">
    <citation type="journal article" date="2013" name="Nat. Biotechnol.">
        <title>Draft genome sequence of chickpea (Cicer arietinum) provides a resource for trait improvement.</title>
        <authorList>
            <person name="Varshney R.K."/>
            <person name="Song C."/>
            <person name="Saxena R.K."/>
            <person name="Azam S."/>
            <person name="Yu S."/>
            <person name="Sharpe A.G."/>
            <person name="Cannon S."/>
            <person name="Baek J."/>
            <person name="Rosen B.D."/>
            <person name="Tar'an B."/>
            <person name="Millan T."/>
            <person name="Zhang X."/>
            <person name="Ramsay L.D."/>
            <person name="Iwata A."/>
            <person name="Wang Y."/>
            <person name="Nelson W."/>
            <person name="Farmer A.D."/>
            <person name="Gaur P.M."/>
            <person name="Soderlund C."/>
            <person name="Penmetsa R.V."/>
            <person name="Xu C."/>
            <person name="Bharti A.K."/>
            <person name="He W."/>
            <person name="Winter P."/>
            <person name="Zhao S."/>
            <person name="Hane J.K."/>
            <person name="Carrasquilla-Garcia N."/>
            <person name="Condie J.A."/>
            <person name="Upadhyaya H.D."/>
            <person name="Luo M.C."/>
            <person name="Thudi M."/>
            <person name="Gowda C.L."/>
            <person name="Singh N.P."/>
            <person name="Lichtenzveig J."/>
            <person name="Gali K.K."/>
            <person name="Rubio J."/>
            <person name="Nadarajan N."/>
            <person name="Dolezel J."/>
            <person name="Bansal K.C."/>
            <person name="Xu X."/>
            <person name="Edwards D."/>
            <person name="Zhang G."/>
            <person name="Kahl G."/>
            <person name="Gil J."/>
            <person name="Singh K.B."/>
            <person name="Datta S.K."/>
            <person name="Jackson S.A."/>
            <person name="Wang J."/>
            <person name="Cook D.R."/>
        </authorList>
    </citation>
    <scope>NUCLEOTIDE SEQUENCE [LARGE SCALE GENOMIC DNA]</scope>
    <source>
        <strain evidence="7">cv. CDC Frontier</strain>
    </source>
</reference>
<evidence type="ECO:0000313" key="8">
    <source>
        <dbReference type="RefSeq" id="XP_004486729.2"/>
    </source>
</evidence>
<keyword evidence="2 5" id="KW-0812">Transmembrane</keyword>
<accession>A0A1S2XBC3</accession>
<keyword evidence="4 5" id="KW-0472">Membrane</keyword>
<feature type="transmembrane region" description="Helical" evidence="5">
    <location>
        <begin position="33"/>
        <end position="52"/>
    </location>
</feature>
<proteinExistence type="predicted"/>
<name>A0A1S2XBC3_CICAR</name>
<dbReference type="KEGG" id="cam:101505811"/>
<feature type="domain" description="Late embryogenesis abundant protein LEA-2 subgroup" evidence="6">
    <location>
        <begin position="85"/>
        <end position="181"/>
    </location>
</feature>
<keyword evidence="3 5" id="KW-1133">Transmembrane helix</keyword>
<dbReference type="InterPro" id="IPR044839">
    <property type="entry name" value="NDR1-like"/>
</dbReference>
<keyword evidence="7" id="KW-1185">Reference proteome</keyword>
<dbReference type="AlphaFoldDB" id="A0A1S2XBC3"/>
<dbReference type="STRING" id="3827.A0A1S2XBC3"/>
<dbReference type="eggNOG" id="ENOG502S0SZ">
    <property type="taxonomic scope" value="Eukaryota"/>
</dbReference>
<dbReference type="SUPFAM" id="SSF117070">
    <property type="entry name" value="LEA14-like"/>
    <property type="match status" value="1"/>
</dbReference>
<dbReference type="PaxDb" id="3827-XP_004486729.1"/>
<organism evidence="7 8">
    <name type="scientific">Cicer arietinum</name>
    <name type="common">Chickpea</name>
    <name type="synonym">Garbanzo</name>
    <dbReference type="NCBI Taxonomy" id="3827"/>
    <lineage>
        <taxon>Eukaryota</taxon>
        <taxon>Viridiplantae</taxon>
        <taxon>Streptophyta</taxon>
        <taxon>Embryophyta</taxon>
        <taxon>Tracheophyta</taxon>
        <taxon>Spermatophyta</taxon>
        <taxon>Magnoliopsida</taxon>
        <taxon>eudicotyledons</taxon>
        <taxon>Gunneridae</taxon>
        <taxon>Pentapetalae</taxon>
        <taxon>rosids</taxon>
        <taxon>fabids</taxon>
        <taxon>Fabales</taxon>
        <taxon>Fabaceae</taxon>
        <taxon>Papilionoideae</taxon>
        <taxon>50 kb inversion clade</taxon>
        <taxon>NPAAA clade</taxon>
        <taxon>Hologalegina</taxon>
        <taxon>IRL clade</taxon>
        <taxon>Cicereae</taxon>
        <taxon>Cicer</taxon>
    </lineage>
</organism>
<dbReference type="InterPro" id="IPR004864">
    <property type="entry name" value="LEA_2"/>
</dbReference>
<evidence type="ECO:0000259" key="6">
    <source>
        <dbReference type="Pfam" id="PF03168"/>
    </source>
</evidence>
<evidence type="ECO:0000256" key="5">
    <source>
        <dbReference type="SAM" id="Phobius"/>
    </source>
</evidence>
<evidence type="ECO:0000256" key="3">
    <source>
        <dbReference type="ARBA" id="ARBA00022989"/>
    </source>
</evidence>
<dbReference type="Proteomes" id="UP000087171">
    <property type="component" value="Chromosome Ca1"/>
</dbReference>
<gene>
    <name evidence="8" type="primary">LOC101505811</name>
</gene>
<sequence length="231" mass="26195">MKISKDTCYAYTHLLWPCQPRNDQNHIVFSKRFQVTCTVSLLLLFTSAYIFWPSDPYLKIVRLKLKRIKVHRVPHITVDISMLLTLSVQNADVYSMDFGAVDVAVSYRGKPLGHVRSENGHVRAMGSSFVDADAEFAGIGVLPEIVFLLEDLAKGTVPFDTVSQVRGQMGILFFHFPIKAKLSCEVLVSTINQTIVRQHCLHEVNLKKSKSKLKKSQKMLVPLYICNHSFK</sequence>
<dbReference type="OrthoDB" id="1414122at2759"/>
<evidence type="ECO:0000256" key="1">
    <source>
        <dbReference type="ARBA" id="ARBA00004167"/>
    </source>
</evidence>
<dbReference type="PANTHER" id="PTHR31234">
    <property type="entry name" value="LATE EMBRYOGENESIS ABUNDANT (LEA) HYDROXYPROLINE-RICH GLYCOPROTEIN FAMILY"/>
    <property type="match status" value="1"/>
</dbReference>